<name>A0A9P8N541_9HYPO</name>
<dbReference type="AlphaFoldDB" id="A0A9P8N541"/>
<dbReference type="GeneID" id="68350404"/>
<dbReference type="GO" id="GO:0016491">
    <property type="term" value="F:oxidoreductase activity"/>
    <property type="evidence" value="ECO:0007669"/>
    <property type="project" value="UniProtKB-KW"/>
</dbReference>
<feature type="signal peptide" evidence="6">
    <location>
        <begin position="1"/>
        <end position="20"/>
    </location>
</feature>
<gene>
    <name evidence="8" type="ORF">HRG_01275</name>
</gene>
<organism evidence="8 9">
    <name type="scientific">Hirsutella rhossiliensis</name>
    <dbReference type="NCBI Taxonomy" id="111463"/>
    <lineage>
        <taxon>Eukaryota</taxon>
        <taxon>Fungi</taxon>
        <taxon>Dikarya</taxon>
        <taxon>Ascomycota</taxon>
        <taxon>Pezizomycotina</taxon>
        <taxon>Sordariomycetes</taxon>
        <taxon>Hypocreomycetidae</taxon>
        <taxon>Hypocreales</taxon>
        <taxon>Ophiocordycipitaceae</taxon>
        <taxon>Hirsutella</taxon>
    </lineage>
</organism>
<dbReference type="PANTHER" id="PTHR42973:SF39">
    <property type="entry name" value="FAD-BINDING PCMH-TYPE DOMAIN-CONTAINING PROTEIN"/>
    <property type="match status" value="1"/>
</dbReference>
<dbReference type="PANTHER" id="PTHR42973">
    <property type="entry name" value="BINDING OXIDOREDUCTASE, PUTATIVE (AFU_ORTHOLOGUE AFUA_1G17690)-RELATED"/>
    <property type="match status" value="1"/>
</dbReference>
<evidence type="ECO:0000313" key="9">
    <source>
        <dbReference type="Proteomes" id="UP000824596"/>
    </source>
</evidence>
<feature type="chain" id="PRO_5040413085" evidence="6">
    <location>
        <begin position="21"/>
        <end position="596"/>
    </location>
</feature>
<evidence type="ECO:0000256" key="3">
    <source>
        <dbReference type="ARBA" id="ARBA00022630"/>
    </source>
</evidence>
<accession>A0A9P8N541</accession>
<reference evidence="8" key="1">
    <citation type="submission" date="2021-09" db="EMBL/GenBank/DDBJ databases">
        <title>A high-quality genome of the endoparasitic fungus Hirsutella rhossiliensis with a comparison of Hirsutella genomes reveals transposable elements contributing to genome size variation.</title>
        <authorList>
            <person name="Lin R."/>
            <person name="Jiao Y."/>
            <person name="Sun X."/>
            <person name="Ling J."/>
            <person name="Xie B."/>
            <person name="Cheng X."/>
        </authorList>
    </citation>
    <scope>NUCLEOTIDE SEQUENCE</scope>
    <source>
        <strain evidence="8">HR02</strain>
    </source>
</reference>
<dbReference type="RefSeq" id="XP_044726146.1">
    <property type="nucleotide sequence ID" value="XM_044859746.1"/>
</dbReference>
<keyword evidence="6" id="KW-0732">Signal</keyword>
<keyword evidence="4" id="KW-0274">FAD</keyword>
<keyword evidence="5" id="KW-0560">Oxidoreductase</keyword>
<dbReference type="Gene3D" id="3.30.465.10">
    <property type="match status" value="1"/>
</dbReference>
<dbReference type="InterPro" id="IPR012951">
    <property type="entry name" value="BBE"/>
</dbReference>
<dbReference type="Pfam" id="PF01565">
    <property type="entry name" value="FAD_binding_4"/>
    <property type="match status" value="1"/>
</dbReference>
<keyword evidence="3" id="KW-0285">Flavoprotein</keyword>
<keyword evidence="9" id="KW-1185">Reference proteome</keyword>
<dbReference type="InterPro" id="IPR016169">
    <property type="entry name" value="FAD-bd_PCMH_sub2"/>
</dbReference>
<evidence type="ECO:0000256" key="5">
    <source>
        <dbReference type="ARBA" id="ARBA00023002"/>
    </source>
</evidence>
<evidence type="ECO:0000259" key="7">
    <source>
        <dbReference type="PROSITE" id="PS51387"/>
    </source>
</evidence>
<evidence type="ECO:0000313" key="8">
    <source>
        <dbReference type="EMBL" id="KAH0968633.1"/>
    </source>
</evidence>
<proteinExistence type="inferred from homology"/>
<evidence type="ECO:0000256" key="6">
    <source>
        <dbReference type="SAM" id="SignalP"/>
    </source>
</evidence>
<dbReference type="OrthoDB" id="9983560at2759"/>
<evidence type="ECO:0000256" key="1">
    <source>
        <dbReference type="ARBA" id="ARBA00001974"/>
    </source>
</evidence>
<feature type="domain" description="FAD-binding PCMH-type" evidence="7">
    <location>
        <begin position="122"/>
        <end position="307"/>
    </location>
</feature>
<comment type="similarity">
    <text evidence="2">Belongs to the oxygen-dependent FAD-linked oxidoreductase family.</text>
</comment>
<dbReference type="Pfam" id="PF08031">
    <property type="entry name" value="BBE"/>
    <property type="match status" value="1"/>
</dbReference>
<dbReference type="Proteomes" id="UP000824596">
    <property type="component" value="Unassembled WGS sequence"/>
</dbReference>
<evidence type="ECO:0000256" key="2">
    <source>
        <dbReference type="ARBA" id="ARBA00005466"/>
    </source>
</evidence>
<dbReference type="GO" id="GO:0071949">
    <property type="term" value="F:FAD binding"/>
    <property type="evidence" value="ECO:0007669"/>
    <property type="project" value="InterPro"/>
</dbReference>
<dbReference type="PROSITE" id="PS51387">
    <property type="entry name" value="FAD_PCMH"/>
    <property type="match status" value="1"/>
</dbReference>
<dbReference type="InterPro" id="IPR050416">
    <property type="entry name" value="FAD-linked_Oxidoreductase"/>
</dbReference>
<sequence>MRSHTLVALASAVLAGSAKAQIADGSTAQAPENCRCVPGQPCWPSNEAWAAFNTTVGGNLIKSVPLAQSCYGDSRDVGQCEKAEEMWTNDAFQTAQPLGRYYPLNMTCPPRNANQTAGTCTLGKLPQYAVDATDRQYINATLKFSQDNNLRLTVANTGHDLIGRSDGFGSLAIWVRNLRNDIIFQPNFTSATQCSRSNWTHNAFHINGMYQWGDVNKKAKELNVVVVSGGHATVGANGGWLFGGGHGPATRTYGLGADQLLEAEVMLADGSVVIANHCENADLFKSLRGGGPGYGIVLSTKVKAYPNDKKLRAHKLIMMPKGAPANGTHILDFASGMLQALPSLNEAGYAGYVVWNRGFYYHNLYMMGEGLERANQTYGPVREKLASFQGQLNVINDNFITYGDYWSFYEAELGKGLFPGQTLLMTSRMLDNQSVADPVRVRNTVETVSGPLGEDNLNLILLLSGGKVFEDAADQSSGLHPAWRTCPMVHIAMRNINHTQTLTAAERKAIADDITFTKGKALKQLAPSTGGYMNEGDGGDPEYMTTFYGEANYQIHLAAKKKYDPNHVFYCPTCVGAEQFVEQPDGALCRAPSTGP</sequence>
<evidence type="ECO:0000256" key="4">
    <source>
        <dbReference type="ARBA" id="ARBA00022827"/>
    </source>
</evidence>
<comment type="cofactor">
    <cofactor evidence="1">
        <name>FAD</name>
        <dbReference type="ChEBI" id="CHEBI:57692"/>
    </cofactor>
</comment>
<dbReference type="InterPro" id="IPR036318">
    <property type="entry name" value="FAD-bd_PCMH-like_sf"/>
</dbReference>
<protein>
    <submittedName>
        <fullName evidence="8">FAD binding domain-containing protein</fullName>
    </submittedName>
</protein>
<dbReference type="SUPFAM" id="SSF56176">
    <property type="entry name" value="FAD-binding/transporter-associated domain-like"/>
    <property type="match status" value="1"/>
</dbReference>
<dbReference type="EMBL" id="JAIZPD010000001">
    <property type="protein sequence ID" value="KAH0968633.1"/>
    <property type="molecule type" value="Genomic_DNA"/>
</dbReference>
<dbReference type="InterPro" id="IPR016166">
    <property type="entry name" value="FAD-bd_PCMH"/>
</dbReference>
<dbReference type="InterPro" id="IPR006094">
    <property type="entry name" value="Oxid_FAD_bind_N"/>
</dbReference>
<comment type="caution">
    <text evidence="8">The sequence shown here is derived from an EMBL/GenBank/DDBJ whole genome shotgun (WGS) entry which is preliminary data.</text>
</comment>